<organism evidence="4 5">
    <name type="scientific">Phototrophicus methaneseepsis</name>
    <dbReference type="NCBI Taxonomy" id="2710758"/>
    <lineage>
        <taxon>Bacteria</taxon>
        <taxon>Bacillati</taxon>
        <taxon>Chloroflexota</taxon>
        <taxon>Candidatus Thermofontia</taxon>
        <taxon>Phototrophicales</taxon>
        <taxon>Phototrophicaceae</taxon>
        <taxon>Phototrophicus</taxon>
    </lineage>
</organism>
<dbReference type="Pfam" id="PF04087">
    <property type="entry name" value="DUF389"/>
    <property type="match status" value="1"/>
</dbReference>
<dbReference type="InterPro" id="IPR014729">
    <property type="entry name" value="Rossmann-like_a/b/a_fold"/>
</dbReference>
<feature type="transmembrane region" description="Helical" evidence="2">
    <location>
        <begin position="364"/>
        <end position="383"/>
    </location>
</feature>
<feature type="transmembrane region" description="Helical" evidence="2">
    <location>
        <begin position="305"/>
        <end position="324"/>
    </location>
</feature>
<dbReference type="KEGG" id="pmet:G4Y79_07635"/>
<dbReference type="InterPro" id="IPR006015">
    <property type="entry name" value="Universal_stress_UspA"/>
</dbReference>
<dbReference type="CDD" id="cd00293">
    <property type="entry name" value="USP-like"/>
    <property type="match status" value="1"/>
</dbReference>
<keyword evidence="2" id="KW-0472">Membrane</keyword>
<evidence type="ECO:0000313" key="5">
    <source>
        <dbReference type="Proteomes" id="UP000594468"/>
    </source>
</evidence>
<keyword evidence="2" id="KW-0812">Transmembrane</keyword>
<keyword evidence="5" id="KW-1185">Reference proteome</keyword>
<feature type="transmembrane region" description="Helical" evidence="2">
    <location>
        <begin position="425"/>
        <end position="448"/>
    </location>
</feature>
<proteinExistence type="inferred from homology"/>
<dbReference type="Proteomes" id="UP000594468">
    <property type="component" value="Chromosome"/>
</dbReference>
<dbReference type="AlphaFoldDB" id="A0A7S8EC65"/>
<dbReference type="Gene3D" id="3.40.50.620">
    <property type="entry name" value="HUPs"/>
    <property type="match status" value="2"/>
</dbReference>
<dbReference type="Pfam" id="PF00582">
    <property type="entry name" value="Usp"/>
    <property type="match status" value="1"/>
</dbReference>
<dbReference type="EMBL" id="CP062983">
    <property type="protein sequence ID" value="QPC84234.1"/>
    <property type="molecule type" value="Genomic_DNA"/>
</dbReference>
<name>A0A7S8EC65_9CHLR</name>
<dbReference type="InterPro" id="IPR005240">
    <property type="entry name" value="DUF389"/>
</dbReference>
<feature type="transmembrane region" description="Helical" evidence="2">
    <location>
        <begin position="330"/>
        <end position="352"/>
    </location>
</feature>
<dbReference type="RefSeq" id="WP_195172297.1">
    <property type="nucleotide sequence ID" value="NZ_CP062983.1"/>
</dbReference>
<comment type="similarity">
    <text evidence="1">Belongs to the universal stress protein A family.</text>
</comment>
<dbReference type="InterPro" id="IPR006016">
    <property type="entry name" value="UspA"/>
</dbReference>
<reference evidence="4 5" key="1">
    <citation type="submission" date="2020-02" db="EMBL/GenBank/DDBJ databases">
        <authorList>
            <person name="Zheng R.K."/>
            <person name="Sun C.M."/>
        </authorList>
    </citation>
    <scope>NUCLEOTIDE SEQUENCE [LARGE SCALE GENOMIC DNA]</scope>
    <source>
        <strain evidence="5">rifampicinis</strain>
    </source>
</reference>
<gene>
    <name evidence="4" type="ORF">G4Y79_07635</name>
</gene>
<protein>
    <submittedName>
        <fullName evidence="4">DUF389 domain-containing protein</fullName>
    </submittedName>
</protein>
<feature type="domain" description="UspA" evidence="3">
    <location>
        <begin position="10"/>
        <end position="134"/>
    </location>
</feature>
<sequence>MIDTQLRYAKTIIVPIARPDTAPHMLELATSLIDPKEGRVIALTVNTENENSRTAETVAACTPIIEQFQEEGYKLEFVAQPAGSITRGILDATREYGAEMLIIGVHQATHREVKLGSVVENIVQAATCDVLVYRLGKTPKFDRVVVTLDGRNRNITALNRAVVIAKTRGIPLSPLYVQRDYIYREDHEQAQNTLMVQHDTGSIHKEIIPGAYPAERILLSMDEDDLLVMGFQQKSELDSQLVNNLADVLLNRAPGPVLLVSRLYEEENRLMEGVQRQLQRFNPALTSGERNELLWQAQKTALGGIDYDAMILLSALLASLGLLLNSVAVIIGAMLVAPLMTPLSSLAMGLVTSRLPITRRSFTTLVEGVGLALVISVIAGLLLPGDTPTDEMLLRGNPTLIDAAVAFVSGLVAAYATARKEIPAALAGVAIAAALMPPLCTVGLAIAFQEVQLAFGSGLLFLANILFIIAAEYIIFFWLGMRPLNPADQQSKLSTRLLLTAIGAMGVVVVVVLVALGLRAIDEASIVSYMQEQIPDAQYTSLETERDNGVLTIIYTARSIHSIAPERIDQAEAGLANLLGEPVELEVVSLQIVRPQSQVRSTLIDYLEANLPGVSLVDYNVEEIPVGDEEDEATNTLLVEAVWRSANGITPEQVRDAENVLNATLEETVSLTVIVQDVVRAGVSSPTHKNTDSETDASQ</sequence>
<dbReference type="SUPFAM" id="SSF52402">
    <property type="entry name" value="Adenine nucleotide alpha hydrolases-like"/>
    <property type="match status" value="2"/>
</dbReference>
<feature type="transmembrane region" description="Helical" evidence="2">
    <location>
        <begin position="454"/>
        <end position="476"/>
    </location>
</feature>
<dbReference type="PANTHER" id="PTHR20992:SF9">
    <property type="entry name" value="AT15442P-RELATED"/>
    <property type="match status" value="1"/>
</dbReference>
<accession>A0A7S8EC65</accession>
<evidence type="ECO:0000256" key="2">
    <source>
        <dbReference type="SAM" id="Phobius"/>
    </source>
</evidence>
<dbReference type="PRINTS" id="PR01438">
    <property type="entry name" value="UNVRSLSTRESS"/>
</dbReference>
<feature type="transmembrane region" description="Helical" evidence="2">
    <location>
        <begin position="497"/>
        <end position="518"/>
    </location>
</feature>
<evidence type="ECO:0000259" key="3">
    <source>
        <dbReference type="Pfam" id="PF00582"/>
    </source>
</evidence>
<evidence type="ECO:0000313" key="4">
    <source>
        <dbReference type="EMBL" id="QPC84234.1"/>
    </source>
</evidence>
<dbReference type="PANTHER" id="PTHR20992">
    <property type="entry name" value="AT15442P-RELATED"/>
    <property type="match status" value="1"/>
</dbReference>
<evidence type="ECO:0000256" key="1">
    <source>
        <dbReference type="ARBA" id="ARBA00008791"/>
    </source>
</evidence>
<feature type="transmembrane region" description="Helical" evidence="2">
    <location>
        <begin position="399"/>
        <end position="418"/>
    </location>
</feature>
<keyword evidence="2" id="KW-1133">Transmembrane helix</keyword>